<organism evidence="1">
    <name type="scientific">marine sediment metagenome</name>
    <dbReference type="NCBI Taxonomy" id="412755"/>
    <lineage>
        <taxon>unclassified sequences</taxon>
        <taxon>metagenomes</taxon>
        <taxon>ecological metagenomes</taxon>
    </lineage>
</organism>
<accession>X0Y8U9</accession>
<gene>
    <name evidence="1" type="ORF">S01H1_81778</name>
</gene>
<dbReference type="EMBL" id="BARS01055385">
    <property type="protein sequence ID" value="GAG45148.1"/>
    <property type="molecule type" value="Genomic_DNA"/>
</dbReference>
<name>X0Y8U9_9ZZZZ</name>
<proteinExistence type="predicted"/>
<dbReference type="AlphaFoldDB" id="X0Y8U9"/>
<feature type="non-terminal residue" evidence="1">
    <location>
        <position position="1"/>
    </location>
</feature>
<sequence>AVEAAFSQIEGRAEVSAGISYVRSPWAPAPDLTDVVKKKLDDWKKSTFSFFHNATVVRQRKRILEIADKIPEDKRQEIFNKLSPDKQGDAANFDDWLDKVGTDDDFVRTEGSGIYYELDGLDHGAVVDSGNSAINVLAEEGPKAAKYATDKVLEAYKHVTFVGKIADVTEKALEWEEYAKKLAKDLGGTLEESARGRVQKALED</sequence>
<evidence type="ECO:0000313" key="1">
    <source>
        <dbReference type="EMBL" id="GAG45148.1"/>
    </source>
</evidence>
<protein>
    <submittedName>
        <fullName evidence="1">Uncharacterized protein</fullName>
    </submittedName>
</protein>
<reference evidence="1" key="1">
    <citation type="journal article" date="2014" name="Front. Microbiol.">
        <title>High frequency of phylogenetically diverse reductive dehalogenase-homologous genes in deep subseafloor sedimentary metagenomes.</title>
        <authorList>
            <person name="Kawai M."/>
            <person name="Futagami T."/>
            <person name="Toyoda A."/>
            <person name="Takaki Y."/>
            <person name="Nishi S."/>
            <person name="Hori S."/>
            <person name="Arai W."/>
            <person name="Tsubouchi T."/>
            <person name="Morono Y."/>
            <person name="Uchiyama I."/>
            <person name="Ito T."/>
            <person name="Fujiyama A."/>
            <person name="Inagaki F."/>
            <person name="Takami H."/>
        </authorList>
    </citation>
    <scope>NUCLEOTIDE SEQUENCE</scope>
    <source>
        <strain evidence="1">Expedition CK06-06</strain>
    </source>
</reference>
<feature type="non-terminal residue" evidence="1">
    <location>
        <position position="204"/>
    </location>
</feature>
<comment type="caution">
    <text evidence="1">The sequence shown here is derived from an EMBL/GenBank/DDBJ whole genome shotgun (WGS) entry which is preliminary data.</text>
</comment>